<dbReference type="CDD" id="cd02933">
    <property type="entry name" value="OYE_like_FMN"/>
    <property type="match status" value="2"/>
</dbReference>
<feature type="domain" description="NADH:flavin oxidoreductase/NADH oxidase N-terminal" evidence="4">
    <location>
        <begin position="157"/>
        <end position="483"/>
    </location>
</feature>
<evidence type="ECO:0000256" key="1">
    <source>
        <dbReference type="ARBA" id="ARBA00001917"/>
    </source>
</evidence>
<comment type="similarity">
    <text evidence="2">Belongs to the NADH:flavin oxidoreductase/NADH oxidase family.</text>
</comment>
<accession>A0A8S1KJI0</accession>
<dbReference type="GO" id="GO:0010181">
    <property type="term" value="F:FMN binding"/>
    <property type="evidence" value="ECO:0007669"/>
    <property type="project" value="InterPro"/>
</dbReference>
<feature type="domain" description="NADH:flavin oxidoreductase/NADH oxidase N-terminal" evidence="4">
    <location>
        <begin position="516"/>
        <end position="851"/>
    </location>
</feature>
<gene>
    <name evidence="5" type="ORF">PPRIM_AZ9-3.1.T0220252</name>
</gene>
<keyword evidence="3" id="KW-0560">Oxidoreductase</keyword>
<proteinExistence type="inferred from homology"/>
<dbReference type="GO" id="GO:0005829">
    <property type="term" value="C:cytosol"/>
    <property type="evidence" value="ECO:0007669"/>
    <property type="project" value="UniProtKB-ARBA"/>
</dbReference>
<organism evidence="5 6">
    <name type="scientific">Paramecium primaurelia</name>
    <dbReference type="NCBI Taxonomy" id="5886"/>
    <lineage>
        <taxon>Eukaryota</taxon>
        <taxon>Sar</taxon>
        <taxon>Alveolata</taxon>
        <taxon>Ciliophora</taxon>
        <taxon>Intramacronucleata</taxon>
        <taxon>Oligohymenophorea</taxon>
        <taxon>Peniculida</taxon>
        <taxon>Parameciidae</taxon>
        <taxon>Paramecium</taxon>
    </lineage>
</organism>
<evidence type="ECO:0000256" key="2">
    <source>
        <dbReference type="ARBA" id="ARBA00005979"/>
    </source>
</evidence>
<dbReference type="EMBL" id="CAJJDM010000020">
    <property type="protein sequence ID" value="CAD8054877.1"/>
    <property type="molecule type" value="Genomic_DNA"/>
</dbReference>
<dbReference type="FunFam" id="3.20.20.70:FF:000059">
    <property type="entry name" value="N-ethylmaleimide reductase, FMN-linked"/>
    <property type="match status" value="2"/>
</dbReference>
<keyword evidence="6" id="KW-1185">Reference proteome</keyword>
<dbReference type="AlphaFoldDB" id="A0A8S1KJI0"/>
<sequence>MLIGKQSQRKLKILFQYQERVQQRIIYNTNNLGQHTQNQKSKNYKCNDSLSVTQRDLQQMMLKIYPKKKNKLIPLESQILFQLSQYFFIIINFKYYLEKFFQFSKNSTQNLETKVIKQLSKMEKTNTPYQALFQPFKLGLIERTGCFSTTVVSPGLECKNRITLSAMTRGRCGQDLVPTDQHVEYYAQRAASGFLVTESASISDRSLAYGGAPGIFNDAQTQGWKKVVDKVHSVKGNIFIQLLHCGRQTHSSLQNSQAPLAPSAIRIRGQNQIVKQDYEVPQEMTLQDINLVVKQYKEAAERAKKAGFDGVELNAGHGHLPDQFLRDSANKRTDAYGGSAQNRCKFLLEVVQSLIEVFGAGRVGVKLTPVTHHADMNDSNPLELYQTLLRALSNLKIAYIVLKNENDPENFQDFGYPASKKQIPCVFSAFRNYFTGAIVANGGITLEEADEGIRIGKFDFVAFGQLFISNPDLVDRARNGYQLNKNIDWGSVFFGDSKGYTDYPKYQIPSNVLSELLNPLKLNDLFLPNRITMSAMDRIRTPAPYIPTELNAKYYAQRSTAGLIVCEATPVSQRSMSYPGSPCIYNDEQAKGWALVTKAVHDKGGRLFLQLFHGGRKTHSSLQNGLEPWAPSAIAIRGNCYSAQNKPFEKPHEMTEAEIQLTLQEFVDAAKRAKTAGFDGVEINAGNGHLPDQFLRDSANKRTDQWGGSVENRCKFVIQLVQKLNAIYPGRVSIKLTPIGHTGDMNDSNPIQLYTYLLQQLSKLNLAYVTLVEDKSQENAEGFGYPASDKQIQNLYKSLRPHYKGILIANHSITPERANQDIKDGLYDAVSFGQLYINNPDLVYRVRNAFQLNTNFDFKTYFGGDEKGYTDFPTFDEEKKQ</sequence>
<dbReference type="GO" id="GO:0016628">
    <property type="term" value="F:oxidoreductase activity, acting on the CH-CH group of donors, NAD or NADP as acceptor"/>
    <property type="evidence" value="ECO:0007669"/>
    <property type="project" value="UniProtKB-ARBA"/>
</dbReference>
<evidence type="ECO:0000313" key="6">
    <source>
        <dbReference type="Proteomes" id="UP000688137"/>
    </source>
</evidence>
<evidence type="ECO:0000256" key="3">
    <source>
        <dbReference type="ARBA" id="ARBA00023002"/>
    </source>
</evidence>
<dbReference type="Pfam" id="PF00724">
    <property type="entry name" value="Oxidored_FMN"/>
    <property type="match status" value="2"/>
</dbReference>
<dbReference type="InterPro" id="IPR001155">
    <property type="entry name" value="OxRdtase_FMN_N"/>
</dbReference>
<evidence type="ECO:0000259" key="4">
    <source>
        <dbReference type="Pfam" id="PF00724"/>
    </source>
</evidence>
<dbReference type="PANTHER" id="PTHR22893">
    <property type="entry name" value="NADH OXIDOREDUCTASE-RELATED"/>
    <property type="match status" value="1"/>
</dbReference>
<name>A0A8S1KJI0_PARPR</name>
<dbReference type="OMA" id="ISEPCEV"/>
<comment type="cofactor">
    <cofactor evidence="1">
        <name>FMN</name>
        <dbReference type="ChEBI" id="CHEBI:58210"/>
    </cofactor>
</comment>
<comment type="caution">
    <text evidence="5">The sequence shown here is derived from an EMBL/GenBank/DDBJ whole genome shotgun (WGS) entry which is preliminary data.</text>
</comment>
<protein>
    <recommendedName>
        <fullName evidence="4">NADH:flavin oxidoreductase/NADH oxidase N-terminal domain-containing protein</fullName>
    </recommendedName>
</protein>
<evidence type="ECO:0000313" key="5">
    <source>
        <dbReference type="EMBL" id="CAD8054877.1"/>
    </source>
</evidence>
<dbReference type="PANTHER" id="PTHR22893:SF91">
    <property type="entry name" value="NADPH DEHYDROGENASE 2-RELATED"/>
    <property type="match status" value="1"/>
</dbReference>
<dbReference type="Proteomes" id="UP000688137">
    <property type="component" value="Unassembled WGS sequence"/>
</dbReference>
<dbReference type="InterPro" id="IPR045247">
    <property type="entry name" value="Oye-like"/>
</dbReference>
<reference evidence="5" key="1">
    <citation type="submission" date="2021-01" db="EMBL/GenBank/DDBJ databases">
        <authorList>
            <consortium name="Genoscope - CEA"/>
            <person name="William W."/>
        </authorList>
    </citation>
    <scope>NUCLEOTIDE SEQUENCE</scope>
</reference>